<keyword evidence="2" id="KW-1185">Reference proteome</keyword>
<dbReference type="Proteomes" id="UP000635278">
    <property type="component" value="Unassembled WGS sequence"/>
</dbReference>
<evidence type="ECO:0000313" key="1">
    <source>
        <dbReference type="EMBL" id="NHN84195.1"/>
    </source>
</evidence>
<gene>
    <name evidence="1" type="ORF">GOB93_05995</name>
</gene>
<comment type="caution">
    <text evidence="1">The sequence shown here is derived from an EMBL/GenBank/DDBJ whole genome shotgun (WGS) entry which is preliminary data.</text>
</comment>
<dbReference type="EMBL" id="WOTB01000005">
    <property type="protein sequence ID" value="NHN84195.1"/>
    <property type="molecule type" value="Genomic_DNA"/>
</dbReference>
<accession>A0ABX0JMH6</accession>
<evidence type="ECO:0000313" key="2">
    <source>
        <dbReference type="Proteomes" id="UP000635278"/>
    </source>
</evidence>
<dbReference type="RefSeq" id="WP_173582566.1">
    <property type="nucleotide sequence ID" value="NZ_WOTB01000005.1"/>
</dbReference>
<organism evidence="1 2">
    <name type="scientific">Acetobacter musti</name>
    <dbReference type="NCBI Taxonomy" id="864732"/>
    <lineage>
        <taxon>Bacteria</taxon>
        <taxon>Pseudomonadati</taxon>
        <taxon>Pseudomonadota</taxon>
        <taxon>Alphaproteobacteria</taxon>
        <taxon>Acetobacterales</taxon>
        <taxon>Acetobacteraceae</taxon>
        <taxon>Acetobacter</taxon>
    </lineage>
</organism>
<name>A0ABX0JMH6_9PROT</name>
<proteinExistence type="predicted"/>
<sequence>MSQAQNSGQEIWLMDYFGRFLHNDPRHDRIVAVTPDACPDGRPGLLLDIDPLRDDAPFALVKRESSPMPLPHIEPVTLNGLAIAIKVLDEDGPYAECRDRFFSSQPSGEVMFDRSHCSGWEFYAPIPASTARTLFPGSGFILRDDKDNVFPAPVPETGHSVLVAGRTYPLDTVSTFLTQLGALAPDESARLVLPPLGDHPEMPVTATHLHG</sequence>
<reference evidence="1 2" key="1">
    <citation type="journal article" date="2020" name="Int. J. Syst. Evol. Microbiol.">
        <title>Novel acetic acid bacteria from cider fermentations: Acetobacter conturbans sp. nov. and Acetobacter fallax sp. nov.</title>
        <authorList>
            <person name="Sombolestani A.S."/>
            <person name="Cleenwerck I."/>
            <person name="Cnockaert M."/>
            <person name="Borremans W."/>
            <person name="Wieme A.D."/>
            <person name="De Vuyst L."/>
            <person name="Vandamme P."/>
        </authorList>
    </citation>
    <scope>NUCLEOTIDE SEQUENCE [LARGE SCALE GENOMIC DNA]</scope>
    <source>
        <strain evidence="1 2">LMG 30640</strain>
    </source>
</reference>
<protein>
    <submittedName>
        <fullName evidence="1">Uncharacterized protein</fullName>
    </submittedName>
</protein>